<evidence type="ECO:0000256" key="9">
    <source>
        <dbReference type="ARBA" id="ARBA00023136"/>
    </source>
</evidence>
<evidence type="ECO:0000256" key="3">
    <source>
        <dbReference type="ARBA" id="ARBA00022553"/>
    </source>
</evidence>
<dbReference type="Pfam" id="PF00085">
    <property type="entry name" value="Thioredoxin"/>
    <property type="match status" value="1"/>
</dbReference>
<dbReference type="OrthoDB" id="7869097at2759"/>
<evidence type="ECO:0000256" key="12">
    <source>
        <dbReference type="SAM" id="MobiDB-lite"/>
    </source>
</evidence>
<keyword evidence="6" id="KW-0256">Endoplasmic reticulum</keyword>
<evidence type="ECO:0000256" key="5">
    <source>
        <dbReference type="ARBA" id="ARBA00022729"/>
    </source>
</evidence>
<keyword evidence="4 13" id="KW-0812">Transmembrane</keyword>
<comment type="subcellular location">
    <subcellularLocation>
        <location evidence="1">Endoplasmic reticulum membrane</location>
        <topology evidence="1">Single-pass type I membrane protein</topology>
    </subcellularLocation>
</comment>
<sequence>MAAAFWRFSLGTFLFSICLGLSSSASDGKVIELTEDNWKQILEGEWMIKFFAPWCPACQHVAPTWSAFALKGKQLGINVAEVDVTTQSALSGRFMVSSLPTIYHVKDGRFSVYDGSRFLDEFVNFVKEQKWRDNEPVPSWKSPGSFVMGALGILFKLSLFLKDIHEQLTTTYGLPMWASLAIFGVATISAGLILGLVIVYVSDFIFGRPGPPVIPNIPEAKPASKKDEDDIDKELKPEECKENKEAADQPVRKRKPQATTD</sequence>
<dbReference type="KEGG" id="aten:116288119"/>
<proteinExistence type="predicted"/>
<keyword evidence="9 13" id="KW-0472">Membrane</keyword>
<evidence type="ECO:0000256" key="4">
    <source>
        <dbReference type="ARBA" id="ARBA00022692"/>
    </source>
</evidence>
<dbReference type="AlphaFoldDB" id="A0A6P8HDK0"/>
<accession>A0A6P8HDK0</accession>
<keyword evidence="16" id="KW-1185">Reference proteome</keyword>
<dbReference type="PANTHER" id="PTHR46107:SF3">
    <property type="entry name" value="THIOREDOXIN DOMAIN-CONTAINING PROTEIN"/>
    <property type="match status" value="1"/>
</dbReference>
<evidence type="ECO:0000256" key="1">
    <source>
        <dbReference type="ARBA" id="ARBA00004115"/>
    </source>
</evidence>
<dbReference type="InterPro" id="IPR013766">
    <property type="entry name" value="Thioredoxin_domain"/>
</dbReference>
<keyword evidence="8 13" id="KW-1133">Transmembrane helix</keyword>
<dbReference type="Gene3D" id="3.40.30.10">
    <property type="entry name" value="Glutaredoxin"/>
    <property type="match status" value="1"/>
</dbReference>
<reference evidence="17" key="1">
    <citation type="submission" date="2025-08" db="UniProtKB">
        <authorList>
            <consortium name="RefSeq"/>
        </authorList>
    </citation>
    <scope>IDENTIFICATION</scope>
    <source>
        <tissue evidence="17">Tentacle</tissue>
    </source>
</reference>
<keyword evidence="2" id="KW-0813">Transport</keyword>
<evidence type="ECO:0000256" key="2">
    <source>
        <dbReference type="ARBA" id="ARBA00022448"/>
    </source>
</evidence>
<feature type="chain" id="PRO_5027814508" evidence="14">
    <location>
        <begin position="25"/>
        <end position="261"/>
    </location>
</feature>
<dbReference type="PANTHER" id="PTHR46107">
    <property type="entry name" value="DUMPY: SHORTER THAN WILD-TYPE"/>
    <property type="match status" value="1"/>
</dbReference>
<feature type="domain" description="Thioredoxin" evidence="15">
    <location>
        <begin position="8"/>
        <end position="131"/>
    </location>
</feature>
<keyword evidence="11" id="KW-0676">Redox-active center</keyword>
<keyword evidence="3" id="KW-0597">Phosphoprotein</keyword>
<dbReference type="PROSITE" id="PS51352">
    <property type="entry name" value="THIOREDOXIN_2"/>
    <property type="match status" value="1"/>
</dbReference>
<feature type="compositionally biased region" description="Basic residues" evidence="12">
    <location>
        <begin position="252"/>
        <end position="261"/>
    </location>
</feature>
<dbReference type="PROSITE" id="PS00194">
    <property type="entry name" value="THIOREDOXIN_1"/>
    <property type="match status" value="1"/>
</dbReference>
<dbReference type="InterPro" id="IPR052454">
    <property type="entry name" value="TMX_domain-containing"/>
</dbReference>
<evidence type="ECO:0000256" key="13">
    <source>
        <dbReference type="SAM" id="Phobius"/>
    </source>
</evidence>
<dbReference type="InterPro" id="IPR017937">
    <property type="entry name" value="Thioredoxin_CS"/>
</dbReference>
<dbReference type="Proteomes" id="UP000515163">
    <property type="component" value="Unplaced"/>
</dbReference>
<protein>
    <submittedName>
        <fullName evidence="17">Thioredoxin-related transmembrane protein 1-like</fullName>
    </submittedName>
</protein>
<keyword evidence="5 14" id="KW-0732">Signal</keyword>
<dbReference type="InterPro" id="IPR036249">
    <property type="entry name" value="Thioredoxin-like_sf"/>
</dbReference>
<keyword evidence="10" id="KW-1015">Disulfide bond</keyword>
<evidence type="ECO:0000256" key="8">
    <source>
        <dbReference type="ARBA" id="ARBA00022989"/>
    </source>
</evidence>
<feature type="compositionally biased region" description="Basic and acidic residues" evidence="12">
    <location>
        <begin position="222"/>
        <end position="251"/>
    </location>
</feature>
<name>A0A6P8HDK0_ACTTE</name>
<evidence type="ECO:0000256" key="10">
    <source>
        <dbReference type="ARBA" id="ARBA00023157"/>
    </source>
</evidence>
<gene>
    <name evidence="17" type="primary">LOC116288119</name>
</gene>
<evidence type="ECO:0000313" key="17">
    <source>
        <dbReference type="RefSeq" id="XP_031550722.1"/>
    </source>
</evidence>
<dbReference type="GeneID" id="116288119"/>
<dbReference type="GO" id="GO:0005789">
    <property type="term" value="C:endoplasmic reticulum membrane"/>
    <property type="evidence" value="ECO:0007669"/>
    <property type="project" value="UniProtKB-SubCell"/>
</dbReference>
<organism evidence="16 17">
    <name type="scientific">Actinia tenebrosa</name>
    <name type="common">Australian red waratah sea anemone</name>
    <dbReference type="NCBI Taxonomy" id="6105"/>
    <lineage>
        <taxon>Eukaryota</taxon>
        <taxon>Metazoa</taxon>
        <taxon>Cnidaria</taxon>
        <taxon>Anthozoa</taxon>
        <taxon>Hexacorallia</taxon>
        <taxon>Actiniaria</taxon>
        <taxon>Actiniidae</taxon>
        <taxon>Actinia</taxon>
    </lineage>
</organism>
<feature type="transmembrane region" description="Helical" evidence="13">
    <location>
        <begin position="176"/>
        <end position="201"/>
    </location>
</feature>
<evidence type="ECO:0000256" key="14">
    <source>
        <dbReference type="SAM" id="SignalP"/>
    </source>
</evidence>
<dbReference type="InParanoid" id="A0A6P8HDK0"/>
<feature type="signal peptide" evidence="14">
    <location>
        <begin position="1"/>
        <end position="24"/>
    </location>
</feature>
<dbReference type="GO" id="GO:0015036">
    <property type="term" value="F:disulfide oxidoreductase activity"/>
    <property type="evidence" value="ECO:0007669"/>
    <property type="project" value="TreeGrafter"/>
</dbReference>
<evidence type="ECO:0000259" key="15">
    <source>
        <dbReference type="PROSITE" id="PS51352"/>
    </source>
</evidence>
<evidence type="ECO:0000256" key="11">
    <source>
        <dbReference type="ARBA" id="ARBA00023284"/>
    </source>
</evidence>
<feature type="region of interest" description="Disordered" evidence="12">
    <location>
        <begin position="216"/>
        <end position="261"/>
    </location>
</feature>
<dbReference type="RefSeq" id="XP_031550722.1">
    <property type="nucleotide sequence ID" value="XM_031694862.1"/>
</dbReference>
<evidence type="ECO:0000313" key="16">
    <source>
        <dbReference type="Proteomes" id="UP000515163"/>
    </source>
</evidence>
<dbReference type="FunCoup" id="A0A6P8HDK0">
    <property type="interactions" value="1816"/>
</dbReference>
<keyword evidence="7" id="KW-0249">Electron transport</keyword>
<evidence type="ECO:0000256" key="7">
    <source>
        <dbReference type="ARBA" id="ARBA00022982"/>
    </source>
</evidence>
<dbReference type="SUPFAM" id="SSF52833">
    <property type="entry name" value="Thioredoxin-like"/>
    <property type="match status" value="1"/>
</dbReference>
<evidence type="ECO:0000256" key="6">
    <source>
        <dbReference type="ARBA" id="ARBA00022824"/>
    </source>
</evidence>